<evidence type="ECO:0000313" key="6">
    <source>
        <dbReference type="Proteomes" id="UP001236507"/>
    </source>
</evidence>
<protein>
    <submittedName>
        <fullName evidence="5">GntR family transcriptional regulator</fullName>
    </submittedName>
</protein>
<gene>
    <name evidence="5" type="ORF">QM524_05525</name>
</gene>
<evidence type="ECO:0000256" key="1">
    <source>
        <dbReference type="ARBA" id="ARBA00023015"/>
    </source>
</evidence>
<dbReference type="RefSeq" id="WP_283343814.1">
    <property type="nucleotide sequence ID" value="NZ_JASHIF010000004.1"/>
</dbReference>
<dbReference type="Pfam" id="PF07702">
    <property type="entry name" value="UTRA"/>
    <property type="match status" value="1"/>
</dbReference>
<dbReference type="PRINTS" id="PR00035">
    <property type="entry name" value="HTHGNTR"/>
</dbReference>
<dbReference type="Gene3D" id="3.40.1410.10">
    <property type="entry name" value="Chorismate lyase-like"/>
    <property type="match status" value="1"/>
</dbReference>
<name>A0ABT6Y534_9BACT</name>
<keyword evidence="6" id="KW-1185">Reference proteome</keyword>
<dbReference type="CDD" id="cd07377">
    <property type="entry name" value="WHTH_GntR"/>
    <property type="match status" value="1"/>
</dbReference>
<dbReference type="InterPro" id="IPR036390">
    <property type="entry name" value="WH_DNA-bd_sf"/>
</dbReference>
<dbReference type="SUPFAM" id="SSF64288">
    <property type="entry name" value="Chorismate lyase-like"/>
    <property type="match status" value="1"/>
</dbReference>
<dbReference type="InterPro" id="IPR036388">
    <property type="entry name" value="WH-like_DNA-bd_sf"/>
</dbReference>
<evidence type="ECO:0000259" key="4">
    <source>
        <dbReference type="PROSITE" id="PS50949"/>
    </source>
</evidence>
<comment type="caution">
    <text evidence="5">The sequence shown here is derived from an EMBL/GenBank/DDBJ whole genome shotgun (WGS) entry which is preliminary data.</text>
</comment>
<evidence type="ECO:0000256" key="3">
    <source>
        <dbReference type="ARBA" id="ARBA00023163"/>
    </source>
</evidence>
<dbReference type="Pfam" id="PF00392">
    <property type="entry name" value="GntR"/>
    <property type="match status" value="1"/>
</dbReference>
<dbReference type="EMBL" id="JASHIF010000004">
    <property type="protein sequence ID" value="MDI9858657.1"/>
    <property type="molecule type" value="Genomic_DNA"/>
</dbReference>
<evidence type="ECO:0000313" key="5">
    <source>
        <dbReference type="EMBL" id="MDI9858657.1"/>
    </source>
</evidence>
<dbReference type="Proteomes" id="UP001236507">
    <property type="component" value="Unassembled WGS sequence"/>
</dbReference>
<keyword evidence="1" id="KW-0805">Transcription regulation</keyword>
<keyword evidence="3" id="KW-0804">Transcription</keyword>
<dbReference type="Gene3D" id="1.10.10.10">
    <property type="entry name" value="Winged helix-like DNA-binding domain superfamily/Winged helix DNA-binding domain"/>
    <property type="match status" value="1"/>
</dbReference>
<dbReference type="PROSITE" id="PS50949">
    <property type="entry name" value="HTH_GNTR"/>
    <property type="match status" value="1"/>
</dbReference>
<dbReference type="InterPro" id="IPR050679">
    <property type="entry name" value="Bact_HTH_transcr_reg"/>
</dbReference>
<organism evidence="5 6">
    <name type="scientific">Flectobacillus roseus</name>
    <dbReference type="NCBI Taxonomy" id="502259"/>
    <lineage>
        <taxon>Bacteria</taxon>
        <taxon>Pseudomonadati</taxon>
        <taxon>Bacteroidota</taxon>
        <taxon>Cytophagia</taxon>
        <taxon>Cytophagales</taxon>
        <taxon>Flectobacillaceae</taxon>
        <taxon>Flectobacillus</taxon>
    </lineage>
</organism>
<dbReference type="PANTHER" id="PTHR44846">
    <property type="entry name" value="MANNOSYL-D-GLYCERATE TRANSPORT/METABOLISM SYSTEM REPRESSOR MNGR-RELATED"/>
    <property type="match status" value="1"/>
</dbReference>
<dbReference type="InterPro" id="IPR011663">
    <property type="entry name" value="UTRA"/>
</dbReference>
<reference evidence="5 6" key="1">
    <citation type="submission" date="2023-05" db="EMBL/GenBank/DDBJ databases">
        <title>Novel species of genus Flectobacillus isolated from stream in China.</title>
        <authorList>
            <person name="Lu H."/>
        </authorList>
    </citation>
    <scope>NUCLEOTIDE SEQUENCE [LARGE SCALE GENOMIC DNA]</scope>
    <source>
        <strain evidence="5 6">KCTC 42575</strain>
    </source>
</reference>
<dbReference type="SMART" id="SM00345">
    <property type="entry name" value="HTH_GNTR"/>
    <property type="match status" value="1"/>
</dbReference>
<accession>A0ABT6Y534</accession>
<dbReference type="InterPro" id="IPR028978">
    <property type="entry name" value="Chorismate_lyase_/UTRA_dom_sf"/>
</dbReference>
<keyword evidence="2" id="KW-0238">DNA-binding</keyword>
<dbReference type="PANTHER" id="PTHR44846:SF1">
    <property type="entry name" value="MANNOSYL-D-GLYCERATE TRANSPORT_METABOLISM SYSTEM REPRESSOR MNGR-RELATED"/>
    <property type="match status" value="1"/>
</dbReference>
<dbReference type="SUPFAM" id="SSF46785">
    <property type="entry name" value="Winged helix' DNA-binding domain"/>
    <property type="match status" value="1"/>
</dbReference>
<feature type="domain" description="HTH gntR-type" evidence="4">
    <location>
        <begin position="3"/>
        <end position="71"/>
    </location>
</feature>
<proteinExistence type="predicted"/>
<sequence>MQIPQYRQLYESLRHQIISGIYQQDDLLPSENQLADLHQITRMTVRQALNELVKDGYIRKQKGKGSFVNLRRKTVGLLAFRDPKQLNTNEEVALQSKIIGRPSIQAWDPAFFFPISEAERQAGCIVAMNLHHSQTTPVMFEYYYLPNINLPGFIMTPFVNDSIMESLRVNYHVEASGVEQEVSCVLAKAQEAQFLKVSVGSPLVYVWRRYTTNRIGYYFYSVSFCNTQQYSLSSLIV</sequence>
<evidence type="ECO:0000256" key="2">
    <source>
        <dbReference type="ARBA" id="ARBA00023125"/>
    </source>
</evidence>
<dbReference type="SMART" id="SM00866">
    <property type="entry name" value="UTRA"/>
    <property type="match status" value="1"/>
</dbReference>
<dbReference type="InterPro" id="IPR000524">
    <property type="entry name" value="Tscrpt_reg_HTH_GntR"/>
</dbReference>